<organism evidence="2 3">
    <name type="scientific">Paraglaciecola mesophila</name>
    <dbReference type="NCBI Taxonomy" id="197222"/>
    <lineage>
        <taxon>Bacteria</taxon>
        <taxon>Pseudomonadati</taxon>
        <taxon>Pseudomonadota</taxon>
        <taxon>Gammaproteobacteria</taxon>
        <taxon>Alteromonadales</taxon>
        <taxon>Alteromonadaceae</taxon>
        <taxon>Paraglaciecola</taxon>
    </lineage>
</organism>
<feature type="compositionally biased region" description="Acidic residues" evidence="1">
    <location>
        <begin position="21"/>
        <end position="30"/>
    </location>
</feature>
<feature type="compositionally biased region" description="Basic and acidic residues" evidence="1">
    <location>
        <begin position="1"/>
        <end position="20"/>
    </location>
</feature>
<evidence type="ECO:0000313" key="3">
    <source>
        <dbReference type="Proteomes" id="UP000464524"/>
    </source>
</evidence>
<name>A0A857JI28_9ALTE</name>
<proteinExistence type="predicted"/>
<protein>
    <submittedName>
        <fullName evidence="2">Uncharacterized protein</fullName>
    </submittedName>
</protein>
<evidence type="ECO:0000256" key="1">
    <source>
        <dbReference type="SAM" id="MobiDB-lite"/>
    </source>
</evidence>
<reference evidence="2 3" key="1">
    <citation type="submission" date="2019-12" db="EMBL/GenBank/DDBJ databases">
        <title>Genome sequencing and assembly of endphytes of Porphyra tenera.</title>
        <authorList>
            <person name="Park J.M."/>
            <person name="Shin R."/>
            <person name="Jo S.H."/>
        </authorList>
    </citation>
    <scope>NUCLEOTIDE SEQUENCE [LARGE SCALE GENOMIC DNA]</scope>
    <source>
        <strain evidence="2 3">GPM4</strain>
    </source>
</reference>
<dbReference type="RefSeq" id="WP_160178749.1">
    <property type="nucleotide sequence ID" value="NZ_CP047656.1"/>
</dbReference>
<dbReference type="AlphaFoldDB" id="A0A857JI28"/>
<dbReference type="KEGG" id="pmes:FX988_01174"/>
<feature type="region of interest" description="Disordered" evidence="1">
    <location>
        <begin position="1"/>
        <end position="70"/>
    </location>
</feature>
<sequence>MNNKDQSLEKKDDDSVKKDDDTIEQDDALQDSEAQAGSPIAQSIAGEEDPGSALEEFMKDQKVDENQEKK</sequence>
<feature type="compositionally biased region" description="Basic and acidic residues" evidence="1">
    <location>
        <begin position="56"/>
        <end position="70"/>
    </location>
</feature>
<accession>A0A857JI28</accession>
<keyword evidence="3" id="KW-1185">Reference proteome</keyword>
<dbReference type="Proteomes" id="UP000464524">
    <property type="component" value="Chromosome"/>
</dbReference>
<dbReference type="OrthoDB" id="6028296at2"/>
<dbReference type="EMBL" id="CP047656">
    <property type="protein sequence ID" value="QHJ10952.1"/>
    <property type="molecule type" value="Genomic_DNA"/>
</dbReference>
<gene>
    <name evidence="2" type="ORF">FX988_01174</name>
</gene>
<evidence type="ECO:0000313" key="2">
    <source>
        <dbReference type="EMBL" id="QHJ10952.1"/>
    </source>
</evidence>